<evidence type="ECO:0000256" key="3">
    <source>
        <dbReference type="ARBA" id="ARBA00022723"/>
    </source>
</evidence>
<dbReference type="GO" id="GO:0034599">
    <property type="term" value="P:cellular response to oxidative stress"/>
    <property type="evidence" value="ECO:0007669"/>
    <property type="project" value="Ensembl"/>
</dbReference>
<dbReference type="OMA" id="LADEHIF"/>
<dbReference type="GO" id="GO:0097550">
    <property type="term" value="C:transcription preinitiation complex"/>
    <property type="evidence" value="ECO:0007669"/>
    <property type="project" value="TreeGrafter"/>
</dbReference>
<dbReference type="EMBL" id="AGCU01158373">
    <property type="status" value="NOT_ANNOTATED_CDS"/>
    <property type="molecule type" value="Genomic_DNA"/>
</dbReference>
<evidence type="ECO:0000256" key="9">
    <source>
        <dbReference type="ARBA" id="ARBA00023163"/>
    </source>
</evidence>
<evidence type="ECO:0000256" key="8">
    <source>
        <dbReference type="ARBA" id="ARBA00023159"/>
    </source>
</evidence>
<dbReference type="InterPro" id="IPR036915">
    <property type="entry name" value="Cyclin-like_sf"/>
</dbReference>
<keyword evidence="3" id="KW-0479">Metal-binding</keyword>
<dbReference type="Pfam" id="PF08271">
    <property type="entry name" value="Zn_Ribbon_TF"/>
    <property type="match status" value="1"/>
</dbReference>
<comment type="function">
    <text evidence="13">General activator of RNA polymerase III transcription. Factor exclusively required for RNA polymerase III transcription of genes with promoter elements upstream of the initiation sites. Contributes to the regulation of gene expression; functions as activator in the absence of oxidative stress. Down-regulates expression of target genes in response to oxidative stress. Overexpression protects cells against apoptosis in response to oxidative stress.</text>
</comment>
<reference evidence="17" key="2">
    <citation type="journal article" date="2013" name="Nat. Genet.">
        <title>The draft genomes of soft-shell turtle and green sea turtle yield insights into the development and evolution of the turtle-specific body plan.</title>
        <authorList>
            <person name="Wang Z."/>
            <person name="Pascual-Anaya J."/>
            <person name="Zadissa A."/>
            <person name="Li W."/>
            <person name="Niimura Y."/>
            <person name="Huang Z."/>
            <person name="Li C."/>
            <person name="White S."/>
            <person name="Xiong Z."/>
            <person name="Fang D."/>
            <person name="Wang B."/>
            <person name="Ming Y."/>
            <person name="Chen Y."/>
            <person name="Zheng Y."/>
            <person name="Kuraku S."/>
            <person name="Pignatelli M."/>
            <person name="Herrero J."/>
            <person name="Beal K."/>
            <person name="Nozawa M."/>
            <person name="Li Q."/>
            <person name="Wang J."/>
            <person name="Zhang H."/>
            <person name="Yu L."/>
            <person name="Shigenobu S."/>
            <person name="Wang J."/>
            <person name="Liu J."/>
            <person name="Flicek P."/>
            <person name="Searle S."/>
            <person name="Wang J."/>
            <person name="Kuratani S."/>
            <person name="Yin Y."/>
            <person name="Aken B."/>
            <person name="Zhang G."/>
            <person name="Irie N."/>
        </authorList>
    </citation>
    <scope>NUCLEOTIDE SEQUENCE [LARGE SCALE GENOMIC DNA]</scope>
    <source>
        <strain evidence="17">Daiwa-1</strain>
    </source>
</reference>
<dbReference type="Ensembl" id="ENSPSIT00000016673.1">
    <property type="protein sequence ID" value="ENSPSIP00000016597.1"/>
    <property type="gene ID" value="ENSPSIG00000014794.1"/>
</dbReference>
<dbReference type="GO" id="GO:0017025">
    <property type="term" value="F:TBP-class protein binding"/>
    <property type="evidence" value="ECO:0007669"/>
    <property type="project" value="TreeGrafter"/>
</dbReference>
<comment type="subcellular location">
    <subcellularLocation>
        <location evidence="1">Nucleus</location>
    </subcellularLocation>
</comment>
<dbReference type="GO" id="GO:0008270">
    <property type="term" value="F:zinc ion binding"/>
    <property type="evidence" value="ECO:0007669"/>
    <property type="project" value="UniProtKB-KW"/>
</dbReference>
<dbReference type="PANTHER" id="PTHR11618:SF5">
    <property type="entry name" value="TRANSCRIPTION FACTOR IIIB 50 KDA SUBUNIT"/>
    <property type="match status" value="1"/>
</dbReference>
<keyword evidence="5 14" id="KW-0863">Zinc-finger</keyword>
<keyword evidence="10" id="KW-0539">Nucleus</keyword>
<reference evidence="16" key="4">
    <citation type="submission" date="2025-09" db="UniProtKB">
        <authorList>
            <consortium name="Ensembl"/>
        </authorList>
    </citation>
    <scope>IDENTIFICATION</scope>
</reference>
<dbReference type="GeneTree" id="ENSGT00390000002288"/>
<feature type="domain" description="TFIIB-type" evidence="15">
    <location>
        <begin position="3"/>
        <end position="36"/>
    </location>
</feature>
<dbReference type="Proteomes" id="UP000007267">
    <property type="component" value="Unassembled WGS sequence"/>
</dbReference>
<dbReference type="PANTHER" id="PTHR11618">
    <property type="entry name" value="TRANSCRIPTION INITIATION FACTOR IIB-RELATED"/>
    <property type="match status" value="1"/>
</dbReference>
<dbReference type="InterPro" id="IPR000812">
    <property type="entry name" value="TFIIB"/>
</dbReference>
<keyword evidence="7" id="KW-0805">Transcription regulation</keyword>
<reference evidence="17" key="1">
    <citation type="submission" date="2011-10" db="EMBL/GenBank/DDBJ databases">
        <authorList>
            <consortium name="Soft-shell Turtle Genome Consortium"/>
        </authorList>
    </citation>
    <scope>NUCLEOTIDE SEQUENCE [LARGE SCALE GENOMIC DNA]</scope>
    <source>
        <strain evidence="17">Daiwa-1</strain>
    </source>
</reference>
<keyword evidence="17" id="KW-1185">Reference proteome</keyword>
<keyword evidence="9" id="KW-0804">Transcription</keyword>
<dbReference type="GO" id="GO:0001006">
    <property type="term" value="F:RNA polymerase III type 3 promoter sequence-specific DNA binding"/>
    <property type="evidence" value="ECO:0007669"/>
    <property type="project" value="Ensembl"/>
</dbReference>
<keyword evidence="6" id="KW-0862">Zinc</keyword>
<dbReference type="Gene3D" id="2.20.25.10">
    <property type="match status" value="1"/>
</dbReference>
<evidence type="ECO:0000256" key="10">
    <source>
        <dbReference type="ARBA" id="ARBA00023242"/>
    </source>
</evidence>
<evidence type="ECO:0000313" key="17">
    <source>
        <dbReference type="Proteomes" id="UP000007267"/>
    </source>
</evidence>
<evidence type="ECO:0000256" key="5">
    <source>
        <dbReference type="ARBA" id="ARBA00022771"/>
    </source>
</evidence>
<dbReference type="EMBL" id="AGCU01158371">
    <property type="status" value="NOT_ANNOTATED_CDS"/>
    <property type="molecule type" value="Genomic_DNA"/>
</dbReference>
<proteinExistence type="inferred from homology"/>
<dbReference type="AlphaFoldDB" id="K7G8I6"/>
<evidence type="ECO:0000256" key="6">
    <source>
        <dbReference type="ARBA" id="ARBA00022833"/>
    </source>
</evidence>
<comment type="similarity">
    <text evidence="2">Belongs to the TFIIB family.</text>
</comment>
<accession>K7G8I6</accession>
<dbReference type="InterPro" id="IPR013137">
    <property type="entry name" value="Znf_TFIIB"/>
</dbReference>
<evidence type="ECO:0000256" key="12">
    <source>
        <dbReference type="ARBA" id="ARBA00042630"/>
    </source>
</evidence>
<dbReference type="Pfam" id="PF21886">
    <property type="entry name" value="BRF2-like_C_cyclin_rpt"/>
    <property type="match status" value="1"/>
</dbReference>
<dbReference type="InterPro" id="IPR054078">
    <property type="entry name" value="BRF2-like_C"/>
</dbReference>
<organism evidence="16 17">
    <name type="scientific">Pelodiscus sinensis</name>
    <name type="common">Chinese softshell turtle</name>
    <name type="synonym">Trionyx sinensis</name>
    <dbReference type="NCBI Taxonomy" id="13735"/>
    <lineage>
        <taxon>Eukaryota</taxon>
        <taxon>Metazoa</taxon>
        <taxon>Chordata</taxon>
        <taxon>Craniata</taxon>
        <taxon>Vertebrata</taxon>
        <taxon>Euteleostomi</taxon>
        <taxon>Archelosauria</taxon>
        <taxon>Testudinata</taxon>
        <taxon>Testudines</taxon>
        <taxon>Cryptodira</taxon>
        <taxon>Trionychia</taxon>
        <taxon>Trionychidae</taxon>
        <taxon>Pelodiscus</taxon>
    </lineage>
</organism>
<dbReference type="FunFam" id="1.10.472.10:FF:000046">
    <property type="entry name" value="Transcription factor IIIB 50 kDa subunit"/>
    <property type="match status" value="1"/>
</dbReference>
<keyword evidence="8" id="KW-0010">Activator</keyword>
<dbReference type="SUPFAM" id="SSF47954">
    <property type="entry name" value="Cyclin-like"/>
    <property type="match status" value="1"/>
</dbReference>
<name>K7G8I6_PELSI</name>
<dbReference type="GO" id="GO:0000126">
    <property type="term" value="C:transcription factor TFIIIB complex"/>
    <property type="evidence" value="ECO:0007669"/>
    <property type="project" value="Ensembl"/>
</dbReference>
<protein>
    <recommendedName>
        <fullName evidence="11">Transcription factor IIIB 50 kDa subunit</fullName>
    </recommendedName>
    <alternativeName>
        <fullName evidence="12">B-related factor 2</fullName>
    </alternativeName>
</protein>
<dbReference type="GO" id="GO:0005634">
    <property type="term" value="C:nucleus"/>
    <property type="evidence" value="ECO:0007669"/>
    <property type="project" value="UniProtKB-SubCell"/>
</dbReference>
<dbReference type="SUPFAM" id="SSF57783">
    <property type="entry name" value="Zinc beta-ribbon"/>
    <property type="match status" value="1"/>
</dbReference>
<sequence length="237" mass="26656">MSGPRKCPDCGSSDIVDDAHYAQNQLVCADCGFVLTEGLLTTTFQDEEHLQEVTYSRSTGQNEQLSRCTQRGIKRVQDLCKVLRLPAVFEDTALSYFQRAIKHPSFHLVRLEKKEILVGCCVFVTCRQHNWPLTMGTICSLLYADKELFASVYLAVLKELELDVPALSLMDLVKTHLNSFKLFQSSASIPARFAEDKDKMVARTIQIVELASETWLVTGRHPIPIVLSRQSPVPHDS</sequence>
<dbReference type="HOGENOM" id="CLU_102226_0_0_1"/>
<evidence type="ECO:0000256" key="1">
    <source>
        <dbReference type="ARBA" id="ARBA00004123"/>
    </source>
</evidence>
<gene>
    <name evidence="16" type="primary">BRF2</name>
</gene>
<evidence type="ECO:0000256" key="11">
    <source>
        <dbReference type="ARBA" id="ARBA00039848"/>
    </source>
</evidence>
<dbReference type="STRING" id="13735.ENSPSIP00000016597"/>
<dbReference type="GO" id="GO:0006359">
    <property type="term" value="P:regulation of transcription by RNA polymerase III"/>
    <property type="evidence" value="ECO:0007669"/>
    <property type="project" value="Ensembl"/>
</dbReference>
<dbReference type="eggNOG" id="KOG1598">
    <property type="taxonomic scope" value="Eukaryota"/>
</dbReference>
<reference evidence="16" key="3">
    <citation type="submission" date="2025-08" db="UniProtKB">
        <authorList>
            <consortium name="Ensembl"/>
        </authorList>
    </citation>
    <scope>IDENTIFICATION</scope>
</reference>
<evidence type="ECO:0000256" key="7">
    <source>
        <dbReference type="ARBA" id="ARBA00023015"/>
    </source>
</evidence>
<dbReference type="Gene3D" id="1.10.472.10">
    <property type="entry name" value="Cyclin-like"/>
    <property type="match status" value="1"/>
</dbReference>
<dbReference type="EMBL" id="AGCU01158372">
    <property type="status" value="NOT_ANNOTATED_CDS"/>
    <property type="molecule type" value="Genomic_DNA"/>
</dbReference>
<dbReference type="FunFam" id="2.20.25.10:FF:000014">
    <property type="entry name" value="Transcription factor IIIB 50 kDa subunit"/>
    <property type="match status" value="1"/>
</dbReference>
<dbReference type="PROSITE" id="PS51134">
    <property type="entry name" value="ZF_TFIIB"/>
    <property type="match status" value="1"/>
</dbReference>
<keyword evidence="4" id="KW-0677">Repeat</keyword>
<evidence type="ECO:0000313" key="16">
    <source>
        <dbReference type="Ensembl" id="ENSPSIP00000016597.1"/>
    </source>
</evidence>
<dbReference type="CDD" id="cd20555">
    <property type="entry name" value="CYCLIN_BRF2"/>
    <property type="match status" value="1"/>
</dbReference>
<evidence type="ECO:0000256" key="2">
    <source>
        <dbReference type="ARBA" id="ARBA00010857"/>
    </source>
</evidence>
<evidence type="ECO:0000256" key="13">
    <source>
        <dbReference type="ARBA" id="ARBA00045875"/>
    </source>
</evidence>
<dbReference type="GO" id="GO:0070897">
    <property type="term" value="P:transcription preinitiation complex assembly"/>
    <property type="evidence" value="ECO:0007669"/>
    <property type="project" value="InterPro"/>
</dbReference>
<evidence type="ECO:0000259" key="15">
    <source>
        <dbReference type="PROSITE" id="PS51134"/>
    </source>
</evidence>
<evidence type="ECO:0000256" key="4">
    <source>
        <dbReference type="ARBA" id="ARBA00022737"/>
    </source>
</evidence>
<evidence type="ECO:0000256" key="14">
    <source>
        <dbReference type="PROSITE-ProRule" id="PRU00469"/>
    </source>
</evidence>